<dbReference type="AlphaFoldDB" id="A0AAJ3TUW1"/>
<evidence type="ECO:0000256" key="3">
    <source>
        <dbReference type="ARBA" id="ARBA00023239"/>
    </source>
</evidence>
<dbReference type="GO" id="GO:0005737">
    <property type="term" value="C:cytoplasm"/>
    <property type="evidence" value="ECO:0007669"/>
    <property type="project" value="TreeGrafter"/>
</dbReference>
<dbReference type="Gene3D" id="3.20.20.60">
    <property type="entry name" value="Phosphoenolpyruvate-binding domains"/>
    <property type="match status" value="1"/>
</dbReference>
<dbReference type="GO" id="GO:0046872">
    <property type="term" value="F:metal ion binding"/>
    <property type="evidence" value="ECO:0007669"/>
    <property type="project" value="UniProtKB-KW"/>
</dbReference>
<organism evidence="5 6">
    <name type="scientific">Mycobacterium saskatchewanense</name>
    <dbReference type="NCBI Taxonomy" id="220927"/>
    <lineage>
        <taxon>Bacteria</taxon>
        <taxon>Bacillati</taxon>
        <taxon>Actinomycetota</taxon>
        <taxon>Actinomycetes</taxon>
        <taxon>Mycobacteriales</taxon>
        <taxon>Mycobacteriaceae</taxon>
        <taxon>Mycobacterium</taxon>
        <taxon>Mycobacterium simiae complex</taxon>
    </lineage>
</organism>
<keyword evidence="6" id="KW-1185">Reference proteome</keyword>
<evidence type="ECO:0000256" key="2">
    <source>
        <dbReference type="ARBA" id="ARBA00022723"/>
    </source>
</evidence>
<sequence>MRTYTRRIRDKWEAGERAYGATIQMPCAEAVEIAGYTGYDFVWIDAEHGTLDLGDINTLVRAADAVGVDAIVRVPDHTPSFIQRVLDAGATGIIVPHTSTAAIAQAIVQASKYEPEGTRGACPATRAVGHYTQDWIADYRRANRDTLVFGLIEDPEGVANVTDIARVGGLDGLVFGPFDLSMALGYEGDVAHPDIDAARTRIVEATRNAGIEFVAIAGFGSGGLAAAVAASGSRIINVTGDRGILVTVMQAQLDELKNSLISQPGKGQ</sequence>
<evidence type="ECO:0000313" key="5">
    <source>
        <dbReference type="EMBL" id="ORW71396.1"/>
    </source>
</evidence>
<gene>
    <name evidence="5" type="ORF">AWC23_14335</name>
</gene>
<dbReference type="SUPFAM" id="SSF51621">
    <property type="entry name" value="Phosphoenolpyruvate/pyruvate domain"/>
    <property type="match status" value="1"/>
</dbReference>
<dbReference type="InterPro" id="IPR005000">
    <property type="entry name" value="Aldolase/citrate-lyase_domain"/>
</dbReference>
<dbReference type="RefSeq" id="WP_085256020.1">
    <property type="nucleotide sequence ID" value="NZ_AP022573.1"/>
</dbReference>
<dbReference type="GO" id="GO:0016832">
    <property type="term" value="F:aldehyde-lyase activity"/>
    <property type="evidence" value="ECO:0007669"/>
    <property type="project" value="TreeGrafter"/>
</dbReference>
<dbReference type="InterPro" id="IPR040442">
    <property type="entry name" value="Pyrv_kinase-like_dom_sf"/>
</dbReference>
<evidence type="ECO:0000259" key="4">
    <source>
        <dbReference type="Pfam" id="PF03328"/>
    </source>
</evidence>
<dbReference type="EMBL" id="LQPR01000030">
    <property type="protein sequence ID" value="ORW71396.1"/>
    <property type="molecule type" value="Genomic_DNA"/>
</dbReference>
<comment type="caution">
    <text evidence="5">The sequence shown here is derived from an EMBL/GenBank/DDBJ whole genome shotgun (WGS) entry which is preliminary data.</text>
</comment>
<dbReference type="Pfam" id="PF03328">
    <property type="entry name" value="HpcH_HpaI"/>
    <property type="match status" value="1"/>
</dbReference>
<protein>
    <recommendedName>
        <fullName evidence="4">HpcH/HpaI aldolase/citrate lyase domain-containing protein</fullName>
    </recommendedName>
</protein>
<dbReference type="InterPro" id="IPR015813">
    <property type="entry name" value="Pyrv/PenolPyrv_kinase-like_dom"/>
</dbReference>
<dbReference type="InterPro" id="IPR050251">
    <property type="entry name" value="HpcH-HpaI_aldolase"/>
</dbReference>
<dbReference type="PANTHER" id="PTHR30502:SF0">
    <property type="entry name" value="PHOSPHOENOLPYRUVATE CARBOXYLASE FAMILY PROTEIN"/>
    <property type="match status" value="1"/>
</dbReference>
<feature type="domain" description="HpcH/HpaI aldolase/citrate lyase" evidence="4">
    <location>
        <begin position="29"/>
        <end position="214"/>
    </location>
</feature>
<evidence type="ECO:0000256" key="1">
    <source>
        <dbReference type="ARBA" id="ARBA00005568"/>
    </source>
</evidence>
<keyword evidence="3" id="KW-0456">Lyase</keyword>
<name>A0AAJ3TUW1_9MYCO</name>
<proteinExistence type="inferred from homology"/>
<evidence type="ECO:0000313" key="6">
    <source>
        <dbReference type="Proteomes" id="UP000193387"/>
    </source>
</evidence>
<keyword evidence="2" id="KW-0479">Metal-binding</keyword>
<dbReference type="Proteomes" id="UP000193387">
    <property type="component" value="Unassembled WGS sequence"/>
</dbReference>
<accession>A0AAJ3TUW1</accession>
<reference evidence="5 6" key="1">
    <citation type="submission" date="2016-01" db="EMBL/GenBank/DDBJ databases">
        <title>The new phylogeny of the genus Mycobacterium.</title>
        <authorList>
            <person name="Tarcisio F."/>
            <person name="Conor M."/>
            <person name="Antonella G."/>
            <person name="Elisabetta G."/>
            <person name="Giulia F.S."/>
            <person name="Sara T."/>
            <person name="Anna F."/>
            <person name="Clotilde B."/>
            <person name="Roberto B."/>
            <person name="Veronica D.S."/>
            <person name="Fabio R."/>
            <person name="Monica P."/>
            <person name="Olivier J."/>
            <person name="Enrico T."/>
            <person name="Nicola S."/>
        </authorList>
    </citation>
    <scope>NUCLEOTIDE SEQUENCE [LARGE SCALE GENOMIC DNA]</scope>
    <source>
        <strain evidence="5 6">DSM 44616</strain>
    </source>
</reference>
<comment type="similarity">
    <text evidence="1">Belongs to the HpcH/HpaI aldolase family.</text>
</comment>
<dbReference type="PANTHER" id="PTHR30502">
    <property type="entry name" value="2-KETO-3-DEOXY-L-RHAMNONATE ALDOLASE"/>
    <property type="match status" value="1"/>
</dbReference>